<gene>
    <name evidence="3" type="ORF">B0J15DRAFT_201425</name>
</gene>
<evidence type="ECO:0000256" key="1">
    <source>
        <dbReference type="SAM" id="MobiDB-lite"/>
    </source>
</evidence>
<keyword evidence="2" id="KW-0472">Membrane</keyword>
<protein>
    <submittedName>
        <fullName evidence="3">Uncharacterized protein</fullName>
    </submittedName>
</protein>
<feature type="transmembrane region" description="Helical" evidence="2">
    <location>
        <begin position="150"/>
        <end position="171"/>
    </location>
</feature>
<name>A0A9P9KYR4_FUSSL</name>
<feature type="transmembrane region" description="Helical" evidence="2">
    <location>
        <begin position="227"/>
        <end position="249"/>
    </location>
</feature>
<proteinExistence type="predicted"/>
<dbReference type="OrthoDB" id="5217806at2759"/>
<feature type="transmembrane region" description="Helical" evidence="2">
    <location>
        <begin position="15"/>
        <end position="36"/>
    </location>
</feature>
<accession>A0A9P9KYR4</accession>
<feature type="transmembrane region" description="Helical" evidence="2">
    <location>
        <begin position="48"/>
        <end position="75"/>
    </location>
</feature>
<dbReference type="AlphaFoldDB" id="A0A9P9KYR4"/>
<keyword evidence="4" id="KW-1185">Reference proteome</keyword>
<feature type="transmembrane region" description="Helical" evidence="2">
    <location>
        <begin position="110"/>
        <end position="129"/>
    </location>
</feature>
<organism evidence="3 4">
    <name type="scientific">Fusarium solani</name>
    <name type="common">Filamentous fungus</name>
    <dbReference type="NCBI Taxonomy" id="169388"/>
    <lineage>
        <taxon>Eukaryota</taxon>
        <taxon>Fungi</taxon>
        <taxon>Dikarya</taxon>
        <taxon>Ascomycota</taxon>
        <taxon>Pezizomycotina</taxon>
        <taxon>Sordariomycetes</taxon>
        <taxon>Hypocreomycetidae</taxon>
        <taxon>Hypocreales</taxon>
        <taxon>Nectriaceae</taxon>
        <taxon>Fusarium</taxon>
        <taxon>Fusarium solani species complex</taxon>
    </lineage>
</organism>
<feature type="compositionally biased region" description="Polar residues" evidence="1">
    <location>
        <begin position="305"/>
        <end position="327"/>
    </location>
</feature>
<reference evidence="3" key="1">
    <citation type="journal article" date="2021" name="Nat. Commun.">
        <title>Genetic determinants of endophytism in the Arabidopsis root mycobiome.</title>
        <authorList>
            <person name="Mesny F."/>
            <person name="Miyauchi S."/>
            <person name="Thiergart T."/>
            <person name="Pickel B."/>
            <person name="Atanasova L."/>
            <person name="Karlsson M."/>
            <person name="Huettel B."/>
            <person name="Barry K.W."/>
            <person name="Haridas S."/>
            <person name="Chen C."/>
            <person name="Bauer D."/>
            <person name="Andreopoulos W."/>
            <person name="Pangilinan J."/>
            <person name="LaButti K."/>
            <person name="Riley R."/>
            <person name="Lipzen A."/>
            <person name="Clum A."/>
            <person name="Drula E."/>
            <person name="Henrissat B."/>
            <person name="Kohler A."/>
            <person name="Grigoriev I.V."/>
            <person name="Martin F.M."/>
            <person name="Hacquard S."/>
        </authorList>
    </citation>
    <scope>NUCLEOTIDE SEQUENCE</scope>
    <source>
        <strain evidence="3">FSSC 5 MPI-SDFR-AT-0091</strain>
    </source>
</reference>
<evidence type="ECO:0000313" key="3">
    <source>
        <dbReference type="EMBL" id="KAH7271019.1"/>
    </source>
</evidence>
<feature type="compositionally biased region" description="Low complexity" evidence="1">
    <location>
        <begin position="335"/>
        <end position="396"/>
    </location>
</feature>
<keyword evidence="2" id="KW-0812">Transmembrane</keyword>
<dbReference type="Proteomes" id="UP000736672">
    <property type="component" value="Unassembled WGS sequence"/>
</dbReference>
<evidence type="ECO:0000313" key="4">
    <source>
        <dbReference type="Proteomes" id="UP000736672"/>
    </source>
</evidence>
<keyword evidence="2" id="KW-1133">Transmembrane helix</keyword>
<feature type="compositionally biased region" description="Polar residues" evidence="1">
    <location>
        <begin position="397"/>
        <end position="408"/>
    </location>
</feature>
<feature type="transmembrane region" description="Helical" evidence="2">
    <location>
        <begin position="197"/>
        <end position="215"/>
    </location>
</feature>
<feature type="region of interest" description="Disordered" evidence="1">
    <location>
        <begin position="305"/>
        <end position="441"/>
    </location>
</feature>
<feature type="transmembrane region" description="Helical" evidence="2">
    <location>
        <begin position="269"/>
        <end position="292"/>
    </location>
</feature>
<evidence type="ECO:0000256" key="2">
    <source>
        <dbReference type="SAM" id="Phobius"/>
    </source>
</evidence>
<comment type="caution">
    <text evidence="3">The sequence shown here is derived from an EMBL/GenBank/DDBJ whole genome shotgun (WGS) entry which is preliminary data.</text>
</comment>
<sequence length="441" mass="49501">MALYPFEKYLIARGALMVVTAWIPACILFFCALCLTRRRKDPARTAFTYLKLALLVFAGYAFFEACTAALTVAGVRARNDTYYYDSYDAIKAIQITASSTSVIANFFDKIVDILVMIMLLRISTGIVIAQSGHAGPIGKILRLGSYAFGSLLAILTIAVLGLQIRFVAAFYSDSFYRTDLDEVPGEDAFNKARQIDFSFRVLVFVAALGIVARSVMVKMQPKAEKTLSWCSTMLIAMSVAWLLRTTYIMASIAAWSNFSNSRNDRYKNYYNILDVVFGVWPQFTVLCMVFALGTAKSNGLWSTPQPFNAPQGNQQTAWGYSYNNGPQPTAPPMVQQQPQFQQPQQQQFQQPPQQQYQQPPQQQYQQPQQQQYQQQYQQPQPVSPVQQGWQPQQPQQTYSAYTPSTQTRSPPPHEETMGFNHQADGTPPSASPQPYGNKASM</sequence>
<dbReference type="EMBL" id="JAGTJS010000004">
    <property type="protein sequence ID" value="KAH7271019.1"/>
    <property type="molecule type" value="Genomic_DNA"/>
</dbReference>